<keyword evidence="1" id="KW-0472">Membrane</keyword>
<dbReference type="SUPFAM" id="SSF81901">
    <property type="entry name" value="HCP-like"/>
    <property type="match status" value="1"/>
</dbReference>
<dbReference type="KEGG" id="aarg:Aargi30884_26320"/>
<dbReference type="AlphaFoldDB" id="A0A6N4TLU7"/>
<proteinExistence type="predicted"/>
<reference evidence="3" key="1">
    <citation type="submission" date="2019-05" db="EMBL/GenBank/DDBJ databases">
        <title>Complete genome sequencing of Absiella argi strain JCM 30884.</title>
        <authorList>
            <person name="Sakamoto M."/>
            <person name="Murakami T."/>
            <person name="Mori H."/>
        </authorList>
    </citation>
    <scope>NUCLEOTIDE SEQUENCE [LARGE SCALE GENOMIC DNA]</scope>
    <source>
        <strain evidence="3">JCM 30884</strain>
    </source>
</reference>
<dbReference type="Proteomes" id="UP000464754">
    <property type="component" value="Chromosome"/>
</dbReference>
<evidence type="ECO:0000313" key="2">
    <source>
        <dbReference type="EMBL" id="BBK23729.1"/>
    </source>
</evidence>
<dbReference type="EMBL" id="AP019695">
    <property type="protein sequence ID" value="BBK23729.1"/>
    <property type="molecule type" value="Genomic_DNA"/>
</dbReference>
<accession>A0A6N4TLU7</accession>
<organism evidence="2 3">
    <name type="scientific">Amedibacterium intestinale</name>
    <dbReference type="NCBI Taxonomy" id="2583452"/>
    <lineage>
        <taxon>Bacteria</taxon>
        <taxon>Bacillati</taxon>
        <taxon>Bacillota</taxon>
        <taxon>Erysipelotrichia</taxon>
        <taxon>Erysipelotrichales</taxon>
        <taxon>Erysipelotrichaceae</taxon>
        <taxon>Amedibacterium</taxon>
    </lineage>
</organism>
<keyword evidence="1" id="KW-0812">Transmembrane</keyword>
<keyword evidence="1" id="KW-1133">Transmembrane helix</keyword>
<sequence>MEMMVWIIFTLIIVVSFVGSTFLKNNIFNKLLKDMQKQDFDTFFKRLDSFTTKLFYAPFNREYMRLNAYFLMGDEKKIKEQFDLILTLRMSKKQDIDISLKAFYFYIDDKNKQKTEEMLQRIQKCGNEEIYTQCKIMSAIVIDKSIEYIDDMEAQVKQCEGIDRGMFHYLLGLQYLNKKDTPKAMEYLQSAQKDLKDSPYELKIKQIIKEHKK</sequence>
<gene>
    <name evidence="2" type="ORF">Aargi30884_26320</name>
</gene>
<keyword evidence="3" id="KW-1185">Reference proteome</keyword>
<evidence type="ECO:0000256" key="1">
    <source>
        <dbReference type="SAM" id="Phobius"/>
    </source>
</evidence>
<protein>
    <recommendedName>
        <fullName evidence="4">Tetratricopeptide repeat protein</fullName>
    </recommendedName>
</protein>
<evidence type="ECO:0008006" key="4">
    <source>
        <dbReference type="Google" id="ProtNLM"/>
    </source>
</evidence>
<feature type="transmembrane region" description="Helical" evidence="1">
    <location>
        <begin position="6"/>
        <end position="23"/>
    </location>
</feature>
<evidence type="ECO:0000313" key="3">
    <source>
        <dbReference type="Proteomes" id="UP000464754"/>
    </source>
</evidence>
<name>A0A6N4TLU7_9FIRM</name>